<dbReference type="Proteomes" id="UP000030742">
    <property type="component" value="Unassembled WGS sequence"/>
</dbReference>
<evidence type="ECO:0000313" key="3">
    <source>
        <dbReference type="Proteomes" id="UP000030742"/>
    </source>
</evidence>
<feature type="signal peptide" evidence="1">
    <location>
        <begin position="1"/>
        <end position="21"/>
    </location>
</feature>
<protein>
    <recommendedName>
        <fullName evidence="4">Protein sleepless</fullName>
    </recommendedName>
</protein>
<accession>U4UW53</accession>
<evidence type="ECO:0000256" key="1">
    <source>
        <dbReference type="SAM" id="SignalP"/>
    </source>
</evidence>
<evidence type="ECO:0008006" key="4">
    <source>
        <dbReference type="Google" id="ProtNLM"/>
    </source>
</evidence>
<feature type="chain" id="PRO_5004656539" description="Protein sleepless" evidence="1">
    <location>
        <begin position="22"/>
        <end position="123"/>
    </location>
</feature>
<name>U4UW53_DENPD</name>
<dbReference type="EMBL" id="KB632390">
    <property type="protein sequence ID" value="ERL94496.1"/>
    <property type="molecule type" value="Genomic_DNA"/>
</dbReference>
<dbReference type="OrthoDB" id="6732993at2759"/>
<reference evidence="2 3" key="1">
    <citation type="journal article" date="2013" name="Genome Biol.">
        <title>Draft genome of the mountain pine beetle, Dendroctonus ponderosae Hopkins, a major forest pest.</title>
        <authorList>
            <person name="Keeling C.I."/>
            <person name="Yuen M.M."/>
            <person name="Liao N.Y."/>
            <person name="Docking T.R."/>
            <person name="Chan S.K."/>
            <person name="Taylor G.A."/>
            <person name="Palmquist D.L."/>
            <person name="Jackman S.D."/>
            <person name="Nguyen A."/>
            <person name="Li M."/>
            <person name="Henderson H."/>
            <person name="Janes J.K."/>
            <person name="Zhao Y."/>
            <person name="Pandoh P."/>
            <person name="Moore R."/>
            <person name="Sperling F.A."/>
            <person name="Huber D.P."/>
            <person name="Birol I."/>
            <person name="Jones S.J."/>
            <person name="Bohlmann J."/>
        </authorList>
    </citation>
    <scope>NUCLEOTIDE SEQUENCE</scope>
</reference>
<evidence type="ECO:0000313" key="2">
    <source>
        <dbReference type="EMBL" id="ERL94496.1"/>
    </source>
</evidence>
<sequence length="123" mass="13469">MVGGVKIVILVLSCAILGVLGKQCYSCNSYTDNDHTACIDPMSPYPSVNYTTCADSSVCTRVSYVTQKQFVVSRGCDLSSNTCTAIYNTLVAYYPDLSTFNCYYCTSDYCNSLSGLEYSNELK</sequence>
<gene>
    <name evidence="2" type="ORF">D910_11773</name>
</gene>
<keyword evidence="1" id="KW-0732">Signal</keyword>
<proteinExistence type="predicted"/>
<organism evidence="2 3">
    <name type="scientific">Dendroctonus ponderosae</name>
    <name type="common">Mountain pine beetle</name>
    <dbReference type="NCBI Taxonomy" id="77166"/>
    <lineage>
        <taxon>Eukaryota</taxon>
        <taxon>Metazoa</taxon>
        <taxon>Ecdysozoa</taxon>
        <taxon>Arthropoda</taxon>
        <taxon>Hexapoda</taxon>
        <taxon>Insecta</taxon>
        <taxon>Pterygota</taxon>
        <taxon>Neoptera</taxon>
        <taxon>Endopterygota</taxon>
        <taxon>Coleoptera</taxon>
        <taxon>Polyphaga</taxon>
        <taxon>Cucujiformia</taxon>
        <taxon>Curculionidae</taxon>
        <taxon>Scolytinae</taxon>
        <taxon>Dendroctonus</taxon>
    </lineage>
</organism>
<dbReference type="AlphaFoldDB" id="U4UW53"/>